<organism evidence="8 9">
    <name type="scientific">Pyricularia grisea</name>
    <name type="common">Crabgrass-specific blast fungus</name>
    <name type="synonym">Magnaporthe grisea</name>
    <dbReference type="NCBI Taxonomy" id="148305"/>
    <lineage>
        <taxon>Eukaryota</taxon>
        <taxon>Fungi</taxon>
        <taxon>Dikarya</taxon>
        <taxon>Ascomycota</taxon>
        <taxon>Pezizomycotina</taxon>
        <taxon>Sordariomycetes</taxon>
        <taxon>Sordariomycetidae</taxon>
        <taxon>Magnaporthales</taxon>
        <taxon>Pyriculariaceae</taxon>
        <taxon>Pyricularia</taxon>
    </lineage>
</organism>
<dbReference type="Gene3D" id="3.40.309.10">
    <property type="entry name" value="Aldehyde Dehydrogenase, Chain A, domain 2"/>
    <property type="match status" value="1"/>
</dbReference>
<dbReference type="SUPFAM" id="SSF53720">
    <property type="entry name" value="ALDH-like"/>
    <property type="match status" value="1"/>
</dbReference>
<reference evidence="8" key="1">
    <citation type="submission" date="2021-01" db="EMBL/GenBank/DDBJ databases">
        <title>Deciphering the adaptive evolutionary patterns associated with biogeogrpahic diversity in the finger millet blast pathogen Magnaporthe oryzae in Eastern Africa.</title>
        <authorList>
            <person name="Onyema G."/>
            <person name="Shittu T.A."/>
            <person name="Dodsworth S."/>
            <person name="Devilliers S."/>
            <person name="Muthumeenakshi S."/>
            <person name="Sreenivasaprasad S."/>
        </authorList>
    </citation>
    <scope>NUCLEOTIDE SEQUENCE</scope>
    <source>
        <strain evidence="8">D15/s37</strain>
    </source>
</reference>
<dbReference type="EC" id="1.2.1.3" evidence="3"/>
<dbReference type="InterPro" id="IPR016163">
    <property type="entry name" value="Ald_DH_C"/>
</dbReference>
<dbReference type="PROSITE" id="PS00070">
    <property type="entry name" value="ALDEHYDE_DEHYDR_CYS"/>
    <property type="match status" value="1"/>
</dbReference>
<evidence type="ECO:0000313" key="9">
    <source>
        <dbReference type="Proteomes" id="UP001059893"/>
    </source>
</evidence>
<comment type="catalytic activity">
    <reaction evidence="4">
        <text>an aldehyde + NAD(+) + H2O = a carboxylate + NADH + 2 H(+)</text>
        <dbReference type="Rhea" id="RHEA:16185"/>
        <dbReference type="ChEBI" id="CHEBI:15377"/>
        <dbReference type="ChEBI" id="CHEBI:15378"/>
        <dbReference type="ChEBI" id="CHEBI:17478"/>
        <dbReference type="ChEBI" id="CHEBI:29067"/>
        <dbReference type="ChEBI" id="CHEBI:57540"/>
        <dbReference type="ChEBI" id="CHEBI:57945"/>
        <dbReference type="EC" id="1.2.1.3"/>
    </reaction>
</comment>
<dbReference type="EMBL" id="JABSND010000425">
    <property type="protein sequence ID" value="KAI6290767.1"/>
    <property type="molecule type" value="Genomic_DNA"/>
</dbReference>
<evidence type="ECO:0000256" key="1">
    <source>
        <dbReference type="ARBA" id="ARBA00009986"/>
    </source>
</evidence>
<keyword evidence="2 6" id="KW-0560">Oxidoreductase</keyword>
<dbReference type="InterPro" id="IPR029510">
    <property type="entry name" value="Ald_DH_CS_GLU"/>
</dbReference>
<proteinExistence type="inferred from homology"/>
<gene>
    <name evidence="8" type="ORF">MCOR33_011069</name>
</gene>
<feature type="active site" evidence="5">
    <location>
        <position position="291"/>
    </location>
</feature>
<dbReference type="PROSITE" id="PS00687">
    <property type="entry name" value="ALDEHYDE_DEHYDR_GLU"/>
    <property type="match status" value="1"/>
</dbReference>
<protein>
    <recommendedName>
        <fullName evidence="3">aldehyde dehydrogenase (NAD(+))</fullName>
        <ecNumber evidence="3">1.2.1.3</ecNumber>
    </recommendedName>
</protein>
<evidence type="ECO:0000256" key="2">
    <source>
        <dbReference type="ARBA" id="ARBA00023002"/>
    </source>
</evidence>
<comment type="caution">
    <text evidence="8">The sequence shown here is derived from an EMBL/GenBank/DDBJ whole genome shotgun (WGS) entry which is preliminary data.</text>
</comment>
<dbReference type="Gene3D" id="3.40.605.10">
    <property type="entry name" value="Aldehyde Dehydrogenase, Chain A, domain 1"/>
    <property type="match status" value="1"/>
</dbReference>
<keyword evidence="9" id="KW-1185">Reference proteome</keyword>
<name>A0ABQ8N3Q0_PYRGI</name>
<feature type="domain" description="Aldehyde dehydrogenase" evidence="7">
    <location>
        <begin position="63"/>
        <end position="536"/>
    </location>
</feature>
<dbReference type="Pfam" id="PF00171">
    <property type="entry name" value="Aldedh"/>
    <property type="match status" value="1"/>
</dbReference>
<comment type="similarity">
    <text evidence="1 6">Belongs to the aldehyde dehydrogenase family.</text>
</comment>
<dbReference type="PANTHER" id="PTHR11699">
    <property type="entry name" value="ALDEHYDE DEHYDROGENASE-RELATED"/>
    <property type="match status" value="1"/>
</dbReference>
<dbReference type="InterPro" id="IPR016162">
    <property type="entry name" value="Ald_DH_N"/>
</dbReference>
<evidence type="ECO:0000259" key="7">
    <source>
        <dbReference type="Pfam" id="PF00171"/>
    </source>
</evidence>
<evidence type="ECO:0000256" key="3">
    <source>
        <dbReference type="ARBA" id="ARBA00024226"/>
    </source>
</evidence>
<dbReference type="Proteomes" id="UP001059893">
    <property type="component" value="Unassembled WGS sequence"/>
</dbReference>
<dbReference type="InterPro" id="IPR016160">
    <property type="entry name" value="Ald_DH_CS_CYS"/>
</dbReference>
<evidence type="ECO:0000313" key="8">
    <source>
        <dbReference type="EMBL" id="KAI6290767.1"/>
    </source>
</evidence>
<evidence type="ECO:0000256" key="4">
    <source>
        <dbReference type="ARBA" id="ARBA00049194"/>
    </source>
</evidence>
<evidence type="ECO:0000256" key="5">
    <source>
        <dbReference type="PROSITE-ProRule" id="PRU10007"/>
    </source>
</evidence>
<dbReference type="InterPro" id="IPR015590">
    <property type="entry name" value="Aldehyde_DH_dom"/>
</dbReference>
<accession>A0ABQ8N3Q0</accession>
<dbReference type="InterPro" id="IPR016161">
    <property type="entry name" value="Ald_DH/histidinol_DH"/>
</dbReference>
<evidence type="ECO:0000256" key="6">
    <source>
        <dbReference type="RuleBase" id="RU003345"/>
    </source>
</evidence>
<sequence length="565" mass="60305">MGVARTKSPSVTQFLLRSNKHTVNLITNGLIIEMSHTEPGQKTADAHLLWVAGKEKIGGGDILPIENPATGEIFAHCHTASAQDVDQCIEQANDAFIAGTWSKAPRHFRADVLDQAATLLSEQLPELIDLEVLQTGRTVREMKAQVPSLVKWFRYYAARLRVDERHVLPTTGSLHNWVDRVPLGVCALITPFNHPLLIAVKKVAPALAAGNSVVLKPSELTPITSLQLGRILRDAGLPEGVFSVLPGLGVETGKQLVSHRLVRKVDVTGSTAAGRAIGAIAGGNLARFNAELGGKAPLVVFETSDLDAAVNGIVFGAFVASGQTCVAVTRVLVHKSILGALTEKLSEKCNSIVRRIGDPKNPLSMMGPLISSKQLSGVQRLVDAAVASGNARLLCGGQRMSGVSPLDGFDLSKGYFFPPTVLCGTNPDGSNVCATDLWYEEAFGPVVVVASFQDEGHAVRLANDTSFGLGAGIWTRDLSQAFRVSEQIEAGIVWVNTHHRNDPSSPWGAHGTRSDSGLGTENGAEAYMAYTAPKSVVINYASTETALREEDWFREDQSGGAVRYG</sequence>